<organism evidence="2 3">
    <name type="scientific">Marinibacterium profundimaris</name>
    <dbReference type="NCBI Taxonomy" id="1679460"/>
    <lineage>
        <taxon>Bacteria</taxon>
        <taxon>Pseudomonadati</taxon>
        <taxon>Pseudomonadota</taxon>
        <taxon>Alphaproteobacteria</taxon>
        <taxon>Rhodobacterales</taxon>
        <taxon>Paracoccaceae</taxon>
        <taxon>Marinibacterium</taxon>
    </lineage>
</organism>
<dbReference type="EMBL" id="AQQR01000001">
    <property type="protein sequence ID" value="OWU77631.1"/>
    <property type="molecule type" value="Genomic_DNA"/>
</dbReference>
<dbReference type="RefSeq" id="WP_088648267.1">
    <property type="nucleotide sequence ID" value="NZ_AQQR01000001.1"/>
</dbReference>
<evidence type="ECO:0000313" key="2">
    <source>
        <dbReference type="EMBL" id="OWU77631.1"/>
    </source>
</evidence>
<proteinExistence type="predicted"/>
<protein>
    <submittedName>
        <fullName evidence="2">Uncharacterized protein</fullName>
    </submittedName>
</protein>
<gene>
    <name evidence="2" type="ORF">ATO3_02830</name>
</gene>
<dbReference type="AlphaFoldDB" id="A0A225NRS8"/>
<keyword evidence="1" id="KW-0812">Transmembrane</keyword>
<evidence type="ECO:0000313" key="3">
    <source>
        <dbReference type="Proteomes" id="UP000215377"/>
    </source>
</evidence>
<keyword evidence="1" id="KW-1133">Transmembrane helix</keyword>
<feature type="transmembrane region" description="Helical" evidence="1">
    <location>
        <begin position="47"/>
        <end position="71"/>
    </location>
</feature>
<name>A0A225NRS8_9RHOB</name>
<keyword evidence="1" id="KW-0472">Membrane</keyword>
<accession>A0A225NRS8</accession>
<dbReference type="Proteomes" id="UP000215377">
    <property type="component" value="Unassembled WGS sequence"/>
</dbReference>
<comment type="caution">
    <text evidence="2">The sequence shown here is derived from an EMBL/GenBank/DDBJ whole genome shotgun (WGS) entry which is preliminary data.</text>
</comment>
<evidence type="ECO:0000256" key="1">
    <source>
        <dbReference type="SAM" id="Phobius"/>
    </source>
</evidence>
<keyword evidence="3" id="KW-1185">Reference proteome</keyword>
<reference evidence="2 3" key="1">
    <citation type="submission" date="2013-04" db="EMBL/GenBank/DDBJ databases">
        <title>Oceanicola sp. 22II1-22F33 Genome Sequencing.</title>
        <authorList>
            <person name="Lai Q."/>
            <person name="Li G."/>
            <person name="Shao Z."/>
        </authorList>
    </citation>
    <scope>NUCLEOTIDE SEQUENCE [LARGE SCALE GENOMIC DNA]</scope>
    <source>
        <strain evidence="2 3">22II1-22F33</strain>
    </source>
</reference>
<sequence length="72" mass="7744">MMEFLVWAGAALSLMGLAGLIWSIVKVISARRKTQDDAELRAAVQAVLPWNMGALFVSVLGLMLVILGIFLG</sequence>
<dbReference type="OrthoDB" id="7875737at2"/>